<keyword evidence="1" id="KW-1133">Transmembrane helix</keyword>
<sequence>MLEYNISILLFRFVHYIFLLIFDSTKTILKIFDSYFLNMNLTINQYKIILK</sequence>
<dbReference type="Proteomes" id="UP000019402">
    <property type="component" value="Unassembled WGS sequence"/>
</dbReference>
<reference evidence="2 3" key="1">
    <citation type="journal article" date="2014" name="Genome Announc.">
        <title>Draft Genome Sequence of Cytophaga fermentans JCM 21142T, a Facultative Anaerobe Isolated from Marine Mud.</title>
        <authorList>
            <person name="Starns D."/>
            <person name="Oshima K."/>
            <person name="Suda W."/>
            <person name="Iino T."/>
            <person name="Yuki M."/>
            <person name="Inoue J."/>
            <person name="Kitamura K."/>
            <person name="Iida T."/>
            <person name="Darby A."/>
            <person name="Hattori M."/>
            <person name="Ohkuma M."/>
        </authorList>
    </citation>
    <scope>NUCLEOTIDE SEQUENCE [LARGE SCALE GENOMIC DNA]</scope>
    <source>
        <strain evidence="2 3">JCM 21142</strain>
    </source>
</reference>
<evidence type="ECO:0000313" key="2">
    <source>
        <dbReference type="EMBL" id="GAF02796.1"/>
    </source>
</evidence>
<keyword evidence="1" id="KW-0812">Transmembrane</keyword>
<keyword evidence="3" id="KW-1185">Reference proteome</keyword>
<evidence type="ECO:0000256" key="1">
    <source>
        <dbReference type="SAM" id="Phobius"/>
    </source>
</evidence>
<organism evidence="2 3">
    <name type="scientific">Saccharicrinis fermentans DSM 9555 = JCM 21142</name>
    <dbReference type="NCBI Taxonomy" id="869213"/>
    <lineage>
        <taxon>Bacteria</taxon>
        <taxon>Pseudomonadati</taxon>
        <taxon>Bacteroidota</taxon>
        <taxon>Bacteroidia</taxon>
        <taxon>Marinilabiliales</taxon>
        <taxon>Marinilabiliaceae</taxon>
        <taxon>Saccharicrinis</taxon>
    </lineage>
</organism>
<dbReference type="STRING" id="869213.GCA_000517085_04233"/>
<comment type="caution">
    <text evidence="2">The sequence shown here is derived from an EMBL/GenBank/DDBJ whole genome shotgun (WGS) entry which is preliminary data.</text>
</comment>
<proteinExistence type="predicted"/>
<name>W7YEA3_9BACT</name>
<dbReference type="EMBL" id="BAMD01000014">
    <property type="protein sequence ID" value="GAF02796.1"/>
    <property type="molecule type" value="Genomic_DNA"/>
</dbReference>
<gene>
    <name evidence="2" type="ORF">JCM21142_41441</name>
</gene>
<protein>
    <submittedName>
        <fullName evidence="2">Uncharacterized protein</fullName>
    </submittedName>
</protein>
<evidence type="ECO:0000313" key="3">
    <source>
        <dbReference type="Proteomes" id="UP000019402"/>
    </source>
</evidence>
<dbReference type="AlphaFoldDB" id="W7YEA3"/>
<keyword evidence="1" id="KW-0472">Membrane</keyword>
<feature type="transmembrane region" description="Helical" evidence="1">
    <location>
        <begin position="6"/>
        <end position="22"/>
    </location>
</feature>
<accession>W7YEA3</accession>